<sequence>MEKRISSASLPSHVAKKMQDCPRYRLLLLKKAEVDLELKRRKQTIQTLAADVETLALEVEKAKLEEKWGLKKPGEKLKPAEESLRLCQLLDQNPDELDAILRELCIHQSKVTSQVTDLKMQLKQLEKD</sequence>
<protein>
    <submittedName>
        <fullName evidence="1">Uncharacterized protein</fullName>
    </submittedName>
</protein>
<accession>A0A9Q1CHS2</accession>
<dbReference type="Proteomes" id="UP001152320">
    <property type="component" value="Chromosome 3"/>
</dbReference>
<comment type="caution">
    <text evidence="1">The sequence shown here is derived from an EMBL/GenBank/DDBJ whole genome shotgun (WGS) entry which is preliminary data.</text>
</comment>
<keyword evidence="2" id="KW-1185">Reference proteome</keyword>
<reference evidence="1" key="1">
    <citation type="submission" date="2021-10" db="EMBL/GenBank/DDBJ databases">
        <title>Tropical sea cucumber genome reveals ecological adaptation and Cuvierian tubules defense mechanism.</title>
        <authorList>
            <person name="Chen T."/>
        </authorList>
    </citation>
    <scope>NUCLEOTIDE SEQUENCE</scope>
    <source>
        <strain evidence="1">Nanhai2018</strain>
        <tissue evidence="1">Muscle</tissue>
    </source>
</reference>
<gene>
    <name evidence="1" type="ORF">HOLleu_08136</name>
</gene>
<evidence type="ECO:0000313" key="1">
    <source>
        <dbReference type="EMBL" id="KAJ8045186.1"/>
    </source>
</evidence>
<name>A0A9Q1CHS2_HOLLE</name>
<dbReference type="AlphaFoldDB" id="A0A9Q1CHS2"/>
<dbReference type="OrthoDB" id="10447186at2759"/>
<evidence type="ECO:0000313" key="2">
    <source>
        <dbReference type="Proteomes" id="UP001152320"/>
    </source>
</evidence>
<proteinExistence type="predicted"/>
<organism evidence="1 2">
    <name type="scientific">Holothuria leucospilota</name>
    <name type="common">Black long sea cucumber</name>
    <name type="synonym">Mertensiothuria leucospilota</name>
    <dbReference type="NCBI Taxonomy" id="206669"/>
    <lineage>
        <taxon>Eukaryota</taxon>
        <taxon>Metazoa</taxon>
        <taxon>Echinodermata</taxon>
        <taxon>Eleutherozoa</taxon>
        <taxon>Echinozoa</taxon>
        <taxon>Holothuroidea</taxon>
        <taxon>Aspidochirotacea</taxon>
        <taxon>Aspidochirotida</taxon>
        <taxon>Holothuriidae</taxon>
        <taxon>Holothuria</taxon>
    </lineage>
</organism>
<dbReference type="EMBL" id="JAIZAY010000003">
    <property type="protein sequence ID" value="KAJ8045186.1"/>
    <property type="molecule type" value="Genomic_DNA"/>
</dbReference>